<evidence type="ECO:0000313" key="7">
    <source>
        <dbReference type="Proteomes" id="UP000471120"/>
    </source>
</evidence>
<dbReference type="GO" id="GO:0071949">
    <property type="term" value="F:FAD binding"/>
    <property type="evidence" value="ECO:0007669"/>
    <property type="project" value="InterPro"/>
</dbReference>
<evidence type="ECO:0000256" key="2">
    <source>
        <dbReference type="ARBA" id="ARBA00022630"/>
    </source>
</evidence>
<dbReference type="PRINTS" id="PR00420">
    <property type="entry name" value="RNGMNOXGNASE"/>
</dbReference>
<feature type="domain" description="FAD-binding" evidence="5">
    <location>
        <begin position="24"/>
        <end position="365"/>
    </location>
</feature>
<dbReference type="AlphaFoldDB" id="A0A6P2CG37"/>
<evidence type="ECO:0000256" key="3">
    <source>
        <dbReference type="ARBA" id="ARBA00022827"/>
    </source>
</evidence>
<keyword evidence="2" id="KW-0285">Flavoprotein</keyword>
<keyword evidence="3" id="KW-0274">FAD</keyword>
<dbReference type="Gene3D" id="3.50.50.60">
    <property type="entry name" value="FAD/NAD(P)-binding domain"/>
    <property type="match status" value="1"/>
</dbReference>
<comment type="caution">
    <text evidence="6">The sequence shown here is derived from an EMBL/GenBank/DDBJ whole genome shotgun (WGS) entry which is preliminary data.</text>
</comment>
<dbReference type="GO" id="GO:0016709">
    <property type="term" value="F:oxidoreductase activity, acting on paired donors, with incorporation or reduction of molecular oxygen, NAD(P)H as one donor, and incorporation of one atom of oxygen"/>
    <property type="evidence" value="ECO:0007669"/>
    <property type="project" value="UniProtKB-ARBA"/>
</dbReference>
<dbReference type="Proteomes" id="UP000471120">
    <property type="component" value="Unassembled WGS sequence"/>
</dbReference>
<gene>
    <name evidence="6" type="ORF">DW322_17830</name>
</gene>
<feature type="region of interest" description="Disordered" evidence="4">
    <location>
        <begin position="629"/>
        <end position="650"/>
    </location>
</feature>
<evidence type="ECO:0000313" key="6">
    <source>
        <dbReference type="EMBL" id="TXG91709.1"/>
    </source>
</evidence>
<dbReference type="SUPFAM" id="SSF51905">
    <property type="entry name" value="FAD/NAD(P)-binding domain"/>
    <property type="match status" value="1"/>
</dbReference>
<proteinExistence type="predicted"/>
<reference evidence="6 7" key="1">
    <citation type="submission" date="2018-07" db="EMBL/GenBank/DDBJ databases">
        <title>Genome sequence of Rhodococcus rhodnii ATCC 35071 from Rhodnius prolixus.</title>
        <authorList>
            <person name="Patel V."/>
            <person name="Vogel K.J."/>
        </authorList>
    </citation>
    <scope>NUCLEOTIDE SEQUENCE [LARGE SCALE GENOMIC DNA]</scope>
    <source>
        <strain evidence="6 7">ATCC 35071</strain>
    </source>
</reference>
<dbReference type="RefSeq" id="WP_010837349.1">
    <property type="nucleotide sequence ID" value="NZ_QRCM01000001.1"/>
</dbReference>
<evidence type="ECO:0000256" key="4">
    <source>
        <dbReference type="SAM" id="MobiDB-lite"/>
    </source>
</evidence>
<dbReference type="NCBIfam" id="NF006002">
    <property type="entry name" value="PRK08132.1"/>
    <property type="match status" value="1"/>
</dbReference>
<accession>A0A6P2CG37</accession>
<protein>
    <submittedName>
        <fullName evidence="6">FAD-dependent oxidoreductase</fullName>
    </submittedName>
</protein>
<dbReference type="PANTHER" id="PTHR43004">
    <property type="entry name" value="TRK SYSTEM POTASSIUM UPTAKE PROTEIN"/>
    <property type="match status" value="1"/>
</dbReference>
<evidence type="ECO:0000256" key="1">
    <source>
        <dbReference type="ARBA" id="ARBA00001974"/>
    </source>
</evidence>
<evidence type="ECO:0000259" key="5">
    <source>
        <dbReference type="Pfam" id="PF01494"/>
    </source>
</evidence>
<dbReference type="EMBL" id="QRCM01000001">
    <property type="protein sequence ID" value="TXG91709.1"/>
    <property type="molecule type" value="Genomic_DNA"/>
</dbReference>
<organism evidence="6 7">
    <name type="scientific">Rhodococcus rhodnii</name>
    <dbReference type="NCBI Taxonomy" id="38312"/>
    <lineage>
        <taxon>Bacteria</taxon>
        <taxon>Bacillati</taxon>
        <taxon>Actinomycetota</taxon>
        <taxon>Actinomycetes</taxon>
        <taxon>Mycobacteriales</taxon>
        <taxon>Nocardiaceae</taxon>
        <taxon>Rhodococcus</taxon>
    </lineage>
</organism>
<comment type="cofactor">
    <cofactor evidence="1">
        <name>FAD</name>
        <dbReference type="ChEBI" id="CHEBI:57692"/>
    </cofactor>
</comment>
<dbReference type="Pfam" id="PF01494">
    <property type="entry name" value="FAD_binding_3"/>
    <property type="match status" value="1"/>
</dbReference>
<dbReference type="PANTHER" id="PTHR43004:SF19">
    <property type="entry name" value="BINDING MONOOXYGENASE, PUTATIVE (JCVI)-RELATED"/>
    <property type="match status" value="1"/>
</dbReference>
<dbReference type="Gene3D" id="3.30.70.2450">
    <property type="match status" value="1"/>
</dbReference>
<dbReference type="InterPro" id="IPR036188">
    <property type="entry name" value="FAD/NAD-bd_sf"/>
</dbReference>
<dbReference type="InterPro" id="IPR002938">
    <property type="entry name" value="FAD-bd"/>
</dbReference>
<name>A0A6P2CG37_9NOCA</name>
<dbReference type="InterPro" id="IPR050641">
    <property type="entry name" value="RIFMO-like"/>
</dbReference>
<sequence length="650" mass="70206">MSTYYQPCSYTPADFDSVTDSALPVVVVGAGPVGMAVALGLANRGIPVTVLEAADQVSFGSRAICISRHSLEVASRLGFGDELEELVLPWVGGRSFYRRHQVMEFTMRSGDTDVRGPMVNVSQSEFEQVMTDKLLAHPLVTLHWKSEVAGLMRDDDSVTVEITTEFGTRRLRAQWVVAADGGRSRMRELAGLRMQGTSYSGSYVIADIHWESELPAERMVWFDPPSNPGSTIIMHQQPRDIWRIDYQLDPSDDADLETQEPRIRERIARHLEWLGDDTPWTLEWHGFYRARALALDEFVHGRIVFAGDAAHLVPIFGVRGFNSGMEDAETLVWMLSAVVHGNADATLLAAYSAERHASWQQNVANAGKSTLVMSPGTDGYRATRDAVLALATSRTEFSHLIDPRQSSATHAHFSPLTVELDDVLPGLQPGDPVDDRRVVVRTAHGDVESTFGNARGSGFSLVGVGLSDAEASALVASAADLAARLAPESVTAVVVTDGACLPREGLAVIDDAQGWSASALGARRGEVFVIRPDGLVLTRTLDRDDLVAVADRVASVDAGSGRTARAGVPSGGDPAEVHREHVWLGLSDAIDQVDADDREGFFTRLALVLGSQVGRREFDEAIALASDPVPGELAETPSRLGETPGELVAD</sequence>